<keyword evidence="4" id="KW-1185">Reference proteome</keyword>
<dbReference type="SUPFAM" id="SSF48452">
    <property type="entry name" value="TPR-like"/>
    <property type="match status" value="1"/>
</dbReference>
<reference evidence="3 4" key="1">
    <citation type="submission" date="2020-08" db="EMBL/GenBank/DDBJ databases">
        <title>Genomic Encyclopedia of Type Strains, Phase IV (KMG-IV): sequencing the most valuable type-strain genomes for metagenomic binning, comparative biology and taxonomic classification.</title>
        <authorList>
            <person name="Goeker M."/>
        </authorList>
    </citation>
    <scope>NUCLEOTIDE SEQUENCE [LARGE SCALE GENOMIC DNA]</scope>
    <source>
        <strain evidence="3 4">DSM 102983</strain>
    </source>
</reference>
<proteinExistence type="predicted"/>
<evidence type="ECO:0000256" key="2">
    <source>
        <dbReference type="SAM" id="SignalP"/>
    </source>
</evidence>
<name>A0ABR6KFE0_9BACT</name>
<sequence length="408" mass="46805">MIGIFFFICLLVSCSSGAGRQEAIPAESLLRQAAFYEERLQYLPALAMYQQAARLAEKEKDSVALSAAYRRMGNIYRNQSLKHEALQCEKKALSYIGNANDSLRMELYREIGDIHALTGEADSACYYYQIGGCRISQAKILQQGGRCREAELLLKEELEQDISGEEKAELCLALADLKISSGELEEAEDYLSHVPASHPHVYASLSRIAESRGDSLQADFYRKNYSHYLSSLRQEKEQNQIAQLLFTSEQRTWENRLSNAEKTQKGQAFLWIGLLAVCGIGGWGYFRYWKKKTVVALSETEFHSSEVYQRFHRKEEWKPAPKDWEELLQAVNGTYPEFRERLKRKIPKLSEQEWRMCCLIKMAVPPSVTAMLLCCTNQAISMRRVRLYQKMTGEKGTPELCDAFIRDF</sequence>
<dbReference type="Gene3D" id="1.25.40.10">
    <property type="entry name" value="Tetratricopeptide repeat domain"/>
    <property type="match status" value="2"/>
</dbReference>
<feature type="transmembrane region" description="Helical" evidence="1">
    <location>
        <begin position="268"/>
        <end position="286"/>
    </location>
</feature>
<dbReference type="InterPro" id="IPR011990">
    <property type="entry name" value="TPR-like_helical_dom_sf"/>
</dbReference>
<dbReference type="EMBL" id="JACHOC010000001">
    <property type="protein sequence ID" value="MBB4620206.1"/>
    <property type="molecule type" value="Genomic_DNA"/>
</dbReference>
<feature type="chain" id="PRO_5045246113" evidence="2">
    <location>
        <begin position="19"/>
        <end position="408"/>
    </location>
</feature>
<dbReference type="SMART" id="SM00028">
    <property type="entry name" value="TPR"/>
    <property type="match status" value="3"/>
</dbReference>
<evidence type="ECO:0000313" key="3">
    <source>
        <dbReference type="EMBL" id="MBB4620206.1"/>
    </source>
</evidence>
<evidence type="ECO:0000256" key="1">
    <source>
        <dbReference type="SAM" id="Phobius"/>
    </source>
</evidence>
<keyword evidence="1" id="KW-0472">Membrane</keyword>
<dbReference type="InterPro" id="IPR019734">
    <property type="entry name" value="TPR_rpt"/>
</dbReference>
<organism evidence="3 4">
    <name type="scientific">Parabacteroides faecis</name>
    <dbReference type="NCBI Taxonomy" id="1217282"/>
    <lineage>
        <taxon>Bacteria</taxon>
        <taxon>Pseudomonadati</taxon>
        <taxon>Bacteroidota</taxon>
        <taxon>Bacteroidia</taxon>
        <taxon>Bacteroidales</taxon>
        <taxon>Tannerellaceae</taxon>
        <taxon>Parabacteroides</taxon>
    </lineage>
</organism>
<feature type="signal peptide" evidence="2">
    <location>
        <begin position="1"/>
        <end position="18"/>
    </location>
</feature>
<keyword evidence="2" id="KW-0732">Signal</keyword>
<keyword evidence="1" id="KW-0812">Transmembrane</keyword>
<protein>
    <submittedName>
        <fullName evidence="3">Tetratricopeptide (TPR) repeat protein</fullName>
    </submittedName>
</protein>
<evidence type="ECO:0000313" key="4">
    <source>
        <dbReference type="Proteomes" id="UP000533637"/>
    </source>
</evidence>
<gene>
    <name evidence="3" type="ORF">GGQ57_000080</name>
</gene>
<keyword evidence="1" id="KW-1133">Transmembrane helix</keyword>
<dbReference type="RefSeq" id="WP_229801018.1">
    <property type="nucleotide sequence ID" value="NZ_BMPB01000006.1"/>
</dbReference>
<dbReference type="Proteomes" id="UP000533637">
    <property type="component" value="Unassembled WGS sequence"/>
</dbReference>
<accession>A0ABR6KFE0</accession>
<comment type="caution">
    <text evidence="3">The sequence shown here is derived from an EMBL/GenBank/DDBJ whole genome shotgun (WGS) entry which is preliminary data.</text>
</comment>